<evidence type="ECO:0000313" key="2">
    <source>
        <dbReference type="EMBL" id="ARQ05883.1"/>
    </source>
</evidence>
<reference evidence="2 3" key="1">
    <citation type="journal article" date="2017" name="Int. J. Syst. Evol. Microbiol.">
        <title>Macrococcus canis sp. nov., a skin bacterium associated with infections in dogs.</title>
        <authorList>
            <person name="Gobeli Brawand S."/>
            <person name="Cotting K."/>
            <person name="Gomez-Sanz E."/>
            <person name="Collaud A."/>
            <person name="Thomann A."/>
            <person name="Brodard I."/>
            <person name="Rodriguez-Campos S."/>
            <person name="Strauss C."/>
            <person name="Perreten V."/>
        </authorList>
    </citation>
    <scope>NUCLEOTIDE SEQUENCE [LARGE SCALE GENOMIC DNA]</scope>
    <source>
        <strain evidence="2 3">KM45013</strain>
    </source>
</reference>
<dbReference type="OrthoDB" id="384795at2"/>
<dbReference type="Proteomes" id="UP000194154">
    <property type="component" value="Chromosome"/>
</dbReference>
<name>A0A1W7A8B7_9STAP</name>
<dbReference type="SUPFAM" id="SSF159888">
    <property type="entry name" value="YdhG-like"/>
    <property type="match status" value="1"/>
</dbReference>
<protein>
    <recommendedName>
        <fullName evidence="1">YdhG-like domain-containing protein</fullName>
    </recommendedName>
</protein>
<proteinExistence type="predicted"/>
<dbReference type="KEGG" id="mcak:MCCS_02120"/>
<dbReference type="EMBL" id="CP021059">
    <property type="protein sequence ID" value="ARQ05883.1"/>
    <property type="molecule type" value="Genomic_DNA"/>
</dbReference>
<sequence>MEQFNEYLEGIQDKQKIEKISALFNFIDTTFPELVRVFKWNTPMYTHHETFILGISYAKAHISIAPENITMEKFKDEIDSRGYSNTKGLFRIKWNDEVDYELIEKIIRFNIEDKKDIDTFWRK</sequence>
<evidence type="ECO:0000259" key="1">
    <source>
        <dbReference type="Pfam" id="PF08818"/>
    </source>
</evidence>
<accession>A0A1W7A8B7</accession>
<organism evidence="2 3">
    <name type="scientific">Macrococcoides canis</name>
    <dbReference type="NCBI Taxonomy" id="1855823"/>
    <lineage>
        <taxon>Bacteria</taxon>
        <taxon>Bacillati</taxon>
        <taxon>Bacillota</taxon>
        <taxon>Bacilli</taxon>
        <taxon>Bacillales</taxon>
        <taxon>Staphylococcaceae</taxon>
        <taxon>Macrococcoides</taxon>
    </lineage>
</organism>
<dbReference type="InterPro" id="IPR014922">
    <property type="entry name" value="YdhG-like"/>
</dbReference>
<dbReference type="RefSeq" id="WP_086041597.1">
    <property type="nucleotide sequence ID" value="NZ_CBCRZA010000003.1"/>
</dbReference>
<keyword evidence="3" id="KW-1185">Reference proteome</keyword>
<dbReference type="AlphaFoldDB" id="A0A1W7A8B7"/>
<dbReference type="STRING" id="1855823.MCCS_02120"/>
<evidence type="ECO:0000313" key="3">
    <source>
        <dbReference type="Proteomes" id="UP000194154"/>
    </source>
</evidence>
<feature type="domain" description="YdhG-like" evidence="1">
    <location>
        <begin position="18"/>
        <end position="111"/>
    </location>
</feature>
<gene>
    <name evidence="2" type="ORF">MCCS_02120</name>
</gene>
<dbReference type="Gene3D" id="3.90.1150.200">
    <property type="match status" value="1"/>
</dbReference>
<dbReference type="GeneID" id="35294367"/>
<dbReference type="Pfam" id="PF08818">
    <property type="entry name" value="DUF1801"/>
    <property type="match status" value="1"/>
</dbReference>